<dbReference type="Proteomes" id="UP000231019">
    <property type="component" value="Unassembled WGS sequence"/>
</dbReference>
<comment type="caution">
    <text evidence="2">The sequence shown here is derived from an EMBL/GenBank/DDBJ whole genome shotgun (WGS) entry which is preliminary data.</text>
</comment>
<feature type="chain" id="PRO_5014941445" evidence="1">
    <location>
        <begin position="24"/>
        <end position="151"/>
    </location>
</feature>
<organism evidence="2 3">
    <name type="scientific">bacterium (Candidatus Blackallbacteria) CG17_big_fil_post_rev_8_21_14_2_50_48_46</name>
    <dbReference type="NCBI Taxonomy" id="2014261"/>
    <lineage>
        <taxon>Bacteria</taxon>
        <taxon>Candidatus Blackallbacteria</taxon>
    </lineage>
</organism>
<gene>
    <name evidence="2" type="ORF">COW36_16425</name>
</gene>
<evidence type="ECO:0000313" key="2">
    <source>
        <dbReference type="EMBL" id="PIW15622.1"/>
    </source>
</evidence>
<evidence type="ECO:0000313" key="3">
    <source>
        <dbReference type="Proteomes" id="UP000231019"/>
    </source>
</evidence>
<feature type="signal peptide" evidence="1">
    <location>
        <begin position="1"/>
        <end position="23"/>
    </location>
</feature>
<accession>A0A2M7G1M3</accession>
<proteinExistence type="predicted"/>
<protein>
    <submittedName>
        <fullName evidence="2">Uncharacterized protein</fullName>
    </submittedName>
</protein>
<evidence type="ECO:0000256" key="1">
    <source>
        <dbReference type="SAM" id="SignalP"/>
    </source>
</evidence>
<reference evidence="2 3" key="1">
    <citation type="submission" date="2017-09" db="EMBL/GenBank/DDBJ databases">
        <title>Depth-based differentiation of microbial function through sediment-hosted aquifers and enrichment of novel symbionts in the deep terrestrial subsurface.</title>
        <authorList>
            <person name="Probst A.J."/>
            <person name="Ladd B."/>
            <person name="Jarett J.K."/>
            <person name="Geller-Mcgrath D.E."/>
            <person name="Sieber C.M."/>
            <person name="Emerson J.B."/>
            <person name="Anantharaman K."/>
            <person name="Thomas B.C."/>
            <person name="Malmstrom R."/>
            <person name="Stieglmeier M."/>
            <person name="Klingl A."/>
            <person name="Woyke T."/>
            <person name="Ryan C.M."/>
            <person name="Banfield J.F."/>
        </authorList>
    </citation>
    <scope>NUCLEOTIDE SEQUENCE [LARGE SCALE GENOMIC DNA]</scope>
    <source>
        <strain evidence="2">CG17_big_fil_post_rev_8_21_14_2_50_48_46</strain>
    </source>
</reference>
<sequence length="151" mass="17651">MRAQIFSLSAVLGLVFWSASAFSTDFPVQLPSREDYKPILRREAFNQTLKMAQIHKEAWTRHPFLIALRFVGEIPEAPQRSVEYFSMPEKPALVRVVITDQGFLDDSIQSSRYRIYLEYMSPGFWYVTRAEEAWRCQPNRGHQNYSTQACH</sequence>
<dbReference type="AlphaFoldDB" id="A0A2M7G1M3"/>
<dbReference type="EMBL" id="PFFQ01000049">
    <property type="protein sequence ID" value="PIW15622.1"/>
    <property type="molecule type" value="Genomic_DNA"/>
</dbReference>
<name>A0A2M7G1M3_9BACT</name>
<keyword evidence="1" id="KW-0732">Signal</keyword>